<feature type="binding site" evidence="9">
    <location>
        <position position="138"/>
    </location>
    <ligand>
        <name>Zn(2+)</name>
        <dbReference type="ChEBI" id="CHEBI:29105"/>
        <note>catalytic</note>
    </ligand>
</feature>
<dbReference type="Gene3D" id="3.30.1380.10">
    <property type="match status" value="1"/>
</dbReference>
<dbReference type="GO" id="GO:0008237">
    <property type="term" value="F:metallopeptidase activity"/>
    <property type="evidence" value="ECO:0007669"/>
    <property type="project" value="UniProtKB-KW"/>
</dbReference>
<dbReference type="InterPro" id="IPR000755">
    <property type="entry name" value="A_A_dipeptidase"/>
</dbReference>
<keyword evidence="3 9" id="KW-0479">Metal-binding</keyword>
<dbReference type="PANTHER" id="PTHR43126">
    <property type="entry name" value="D-ALANYL-D-ALANINE DIPEPTIDASE"/>
    <property type="match status" value="1"/>
</dbReference>
<name>A0A8K1ZYK6_9CYAN</name>
<feature type="site" description="Transition state stabilizer" evidence="9">
    <location>
        <position position="82"/>
    </location>
</feature>
<evidence type="ECO:0000313" key="11">
    <source>
        <dbReference type="EMBL" id="NCJ07680.1"/>
    </source>
</evidence>
<comment type="catalytic activity">
    <reaction evidence="1 9 10">
        <text>D-alanyl-D-alanine + H2O = 2 D-alanine</text>
        <dbReference type="Rhea" id="RHEA:20661"/>
        <dbReference type="ChEBI" id="CHEBI:15377"/>
        <dbReference type="ChEBI" id="CHEBI:57416"/>
        <dbReference type="ChEBI" id="CHEBI:57822"/>
        <dbReference type="EC" id="3.4.13.22"/>
    </reaction>
</comment>
<dbReference type="PIRSF" id="PIRSF026671">
    <property type="entry name" value="AA_dipeptidase"/>
    <property type="match status" value="1"/>
</dbReference>
<comment type="similarity">
    <text evidence="9 10">Belongs to the peptidase M15D family.</text>
</comment>
<keyword evidence="5 9" id="KW-0862">Zinc</keyword>
<evidence type="ECO:0000256" key="7">
    <source>
        <dbReference type="ARBA" id="ARBA00023049"/>
    </source>
</evidence>
<evidence type="ECO:0000256" key="5">
    <source>
        <dbReference type="ARBA" id="ARBA00022833"/>
    </source>
</evidence>
<comment type="caution">
    <text evidence="11">The sequence shown here is derived from an EMBL/GenBank/DDBJ whole genome shotgun (WGS) entry which is preliminary data.</text>
</comment>
<comment type="cofactor">
    <cofactor evidence="9">
        <name>Zn(2+)</name>
        <dbReference type="ChEBI" id="CHEBI:29105"/>
    </cofactor>
    <text evidence="9">Binds 1 zinc ion per subunit.</text>
</comment>
<organism evidence="11 12">
    <name type="scientific">Petrachloros mirabilis ULC683</name>
    <dbReference type="NCBI Taxonomy" id="2781853"/>
    <lineage>
        <taxon>Bacteria</taxon>
        <taxon>Bacillati</taxon>
        <taxon>Cyanobacteriota</taxon>
        <taxon>Cyanophyceae</taxon>
        <taxon>Synechococcales</taxon>
        <taxon>Petrachlorosaceae</taxon>
        <taxon>Petrachloros</taxon>
        <taxon>Petrachloros mirabilis</taxon>
    </lineage>
</organism>
<dbReference type="InterPro" id="IPR009045">
    <property type="entry name" value="Zn_M74/Hedgehog-like"/>
</dbReference>
<gene>
    <name evidence="11" type="ORF">GS597_14405</name>
</gene>
<sequence>MPKPSKPYLQIPIVECGDPLVPIPLSTFARQTPHAYAALGAPYGQASPFWVRSQVLQALIEAQAHLQLTHPHWQLLIFDAYRPIAVQQFMVDYTFAQVLQARHLQMESLSDIEQQNIWDQVYQLWAAPSLDPQTPPPHSTGAAVDVTLWDAQAQQSIDMGSEIDELSARSHPSHFAYLAKDPHIEASARTAAQQANTHRHILHTAMTAADFQRHPGEWWHFCLGDQMWAWLQQQAHSTTEITARYGNIEP</sequence>
<evidence type="ECO:0000256" key="6">
    <source>
        <dbReference type="ARBA" id="ARBA00022997"/>
    </source>
</evidence>
<keyword evidence="4 9" id="KW-0378">Hydrolase</keyword>
<keyword evidence="2 9" id="KW-0645">Protease</keyword>
<dbReference type="GO" id="GO:0071555">
    <property type="term" value="P:cell wall organization"/>
    <property type="evidence" value="ECO:0007669"/>
    <property type="project" value="UniProtKB-KW"/>
</dbReference>
<evidence type="ECO:0000256" key="9">
    <source>
        <dbReference type="HAMAP-Rule" id="MF_01924"/>
    </source>
</evidence>
<reference evidence="11" key="1">
    <citation type="submission" date="2019-12" db="EMBL/GenBank/DDBJ databases">
        <title>High-Quality draft genome sequences of three cyanobacteria isolated from the limestone walls of the Old Cathedral of Coimbra.</title>
        <authorList>
            <person name="Tiago I."/>
            <person name="Soares F."/>
            <person name="Portugal A."/>
        </authorList>
    </citation>
    <scope>NUCLEOTIDE SEQUENCE [LARGE SCALE GENOMIC DNA]</scope>
    <source>
        <strain evidence="11">C</strain>
    </source>
</reference>
<dbReference type="EMBL" id="WVIC01000031">
    <property type="protein sequence ID" value="NCJ07680.1"/>
    <property type="molecule type" value="Genomic_DNA"/>
</dbReference>
<keyword evidence="7 9" id="KW-0482">Metalloprotease</keyword>
<proteinExistence type="inferred from homology"/>
<dbReference type="RefSeq" id="WP_161826203.1">
    <property type="nucleotide sequence ID" value="NZ_WVIC01000031.1"/>
</dbReference>
<evidence type="ECO:0000256" key="8">
    <source>
        <dbReference type="ARBA" id="ARBA00023316"/>
    </source>
</evidence>
<keyword evidence="6 9" id="KW-0224">Dipeptidase</keyword>
<evidence type="ECO:0000256" key="10">
    <source>
        <dbReference type="PIRNR" id="PIRNR026671"/>
    </source>
</evidence>
<dbReference type="GO" id="GO:0008270">
    <property type="term" value="F:zinc ion binding"/>
    <property type="evidence" value="ECO:0007669"/>
    <property type="project" value="UniProtKB-UniRule"/>
</dbReference>
<dbReference type="AlphaFoldDB" id="A0A8K1ZYK6"/>
<evidence type="ECO:0000313" key="12">
    <source>
        <dbReference type="Proteomes" id="UP000607397"/>
    </source>
</evidence>
<comment type="function">
    <text evidence="9 10">Catalyzes hydrolysis of the D-alanyl-D-alanine dipeptide.</text>
</comment>
<dbReference type="GO" id="GO:0160237">
    <property type="term" value="F:D-Ala-D-Ala dipeptidase activity"/>
    <property type="evidence" value="ECO:0007669"/>
    <property type="project" value="UniProtKB-EC"/>
</dbReference>
<dbReference type="Pfam" id="PF01427">
    <property type="entry name" value="Peptidase_M15"/>
    <property type="match status" value="1"/>
</dbReference>
<evidence type="ECO:0000256" key="4">
    <source>
        <dbReference type="ARBA" id="ARBA00022801"/>
    </source>
</evidence>
<feature type="active site" description="Proton donor/acceptor" evidence="9">
    <location>
        <position position="217"/>
    </location>
</feature>
<dbReference type="PANTHER" id="PTHR43126:SF2">
    <property type="entry name" value="D-ALANYL-D-ALANINE DIPEPTIDASE"/>
    <property type="match status" value="1"/>
</dbReference>
<feature type="binding site" evidence="9">
    <location>
        <position position="220"/>
    </location>
    <ligand>
        <name>Zn(2+)</name>
        <dbReference type="ChEBI" id="CHEBI:29105"/>
        <note>catalytic</note>
    </ligand>
</feature>
<protein>
    <recommendedName>
        <fullName evidence="9 10">D-alanyl-D-alanine dipeptidase</fullName>
        <shortName evidence="9 10">D-Ala-D-Ala dipeptidase</shortName>
        <ecNumber evidence="9 10">3.4.13.22</ecNumber>
    </recommendedName>
</protein>
<accession>A0A8K1ZYK6</accession>
<keyword evidence="8 10" id="KW-0961">Cell wall biogenesis/degradation</keyword>
<evidence type="ECO:0000256" key="3">
    <source>
        <dbReference type="ARBA" id="ARBA00022723"/>
    </source>
</evidence>
<dbReference type="EC" id="3.4.13.22" evidence="9 10"/>
<dbReference type="HAMAP" id="MF_01924">
    <property type="entry name" value="A_A_dipeptidase"/>
    <property type="match status" value="1"/>
</dbReference>
<evidence type="ECO:0000256" key="2">
    <source>
        <dbReference type="ARBA" id="ARBA00022670"/>
    </source>
</evidence>
<feature type="binding site" evidence="9">
    <location>
        <position position="145"/>
    </location>
    <ligand>
        <name>Zn(2+)</name>
        <dbReference type="ChEBI" id="CHEBI:29105"/>
        <note>catalytic</note>
    </ligand>
</feature>
<evidence type="ECO:0000256" key="1">
    <source>
        <dbReference type="ARBA" id="ARBA00001362"/>
    </source>
</evidence>
<dbReference type="SUPFAM" id="SSF55166">
    <property type="entry name" value="Hedgehog/DD-peptidase"/>
    <property type="match status" value="1"/>
</dbReference>
<dbReference type="Proteomes" id="UP000607397">
    <property type="component" value="Unassembled WGS sequence"/>
</dbReference>
<keyword evidence="12" id="KW-1185">Reference proteome</keyword>
<dbReference type="GO" id="GO:0006508">
    <property type="term" value="P:proteolysis"/>
    <property type="evidence" value="ECO:0007669"/>
    <property type="project" value="UniProtKB-KW"/>
</dbReference>